<accession>Q8CX83</accession>
<dbReference type="InterPro" id="IPR019079">
    <property type="entry name" value="Capsule_synth_CapA"/>
</dbReference>
<reference evidence="3 4" key="1">
    <citation type="journal article" date="2001" name="FEMS Microbiol. Lett.">
        <title>Oceanobacillus iheyensis gen. nov., sp. nov., a deep-sea extremely halotolerant and alkaliphilic species isolated from a depth of 1050 m on the Iheya Ridge.</title>
        <authorList>
            <person name="Lu J."/>
            <person name="Nogi Y."/>
            <person name="Takami H."/>
        </authorList>
    </citation>
    <scope>NUCLEOTIDE SEQUENCE [LARGE SCALE GENOMIC DNA]</scope>
    <source>
        <strain evidence="4">DSM 14371 / CIP 107618 / JCM 11309 / KCTC 3954 / HTE831</strain>
    </source>
</reference>
<dbReference type="Gene3D" id="3.60.21.10">
    <property type="match status" value="1"/>
</dbReference>
<evidence type="ECO:0000313" key="3">
    <source>
        <dbReference type="EMBL" id="BAC14873.1"/>
    </source>
</evidence>
<dbReference type="PhylomeDB" id="Q8CX83"/>
<dbReference type="STRING" id="221109.gene:10735169"/>
<dbReference type="KEGG" id="oih:OB2917"/>
<dbReference type="CDD" id="cd07381">
    <property type="entry name" value="MPP_CapA"/>
    <property type="match status" value="1"/>
</dbReference>
<name>Q8CX83_OCEIH</name>
<sequence length="343" mass="38311">MSKVKLVATGDVLLHSRIYDISKKNGKYDFKDKMAPAQKLIGNGDVSIVNLESIVAGEELGLSSFPEFNNPIELAENLQEFGTNIVTNSNNHSLDYGEEGVLKSISNLESIGLDYVGSHKSKKDQQKFRIVEKNGIKIAVLSYTAVTLGKNPPKKKEYLLNRIVNGSTAGIRREIERLKKEENPDVVVVATHFGREYALIPGSAQVDIASSLSDAGADIILGHHPHVLQPAEWITNSRGKKTFVIYSLGNFYSGQKGLYRQIGGALSIDIEKNSDSKITITNPKIDLTYVAASKKENYQMHHFNKYIEKNPYIKTIHDTFDSLEVFSELNNRLTKWMPELEVR</sequence>
<dbReference type="InterPro" id="IPR029052">
    <property type="entry name" value="Metallo-depent_PP-like"/>
</dbReference>
<comment type="similarity">
    <text evidence="1">Belongs to the CapA family.</text>
</comment>
<dbReference type="eggNOG" id="COG2843">
    <property type="taxonomic scope" value="Bacteria"/>
</dbReference>
<dbReference type="RefSeq" id="WP_011067314.1">
    <property type="nucleotide sequence ID" value="NC_004193.1"/>
</dbReference>
<gene>
    <name evidence="3" type="ordered locus">OB2917</name>
</gene>
<dbReference type="AlphaFoldDB" id="Q8CX83"/>
<dbReference type="Pfam" id="PF09587">
    <property type="entry name" value="PGA_cap"/>
    <property type="match status" value="1"/>
</dbReference>
<dbReference type="PANTHER" id="PTHR33393:SF12">
    <property type="entry name" value="CAPSULE BIOSYNTHESIS PROTEIN CAPA"/>
    <property type="match status" value="1"/>
</dbReference>
<dbReference type="InterPro" id="IPR052169">
    <property type="entry name" value="CW_Biosynth-Accessory"/>
</dbReference>
<dbReference type="HOGENOM" id="CLU_038823_0_1_9"/>
<dbReference type="PANTHER" id="PTHR33393">
    <property type="entry name" value="POLYGLUTAMINE SYNTHESIS ACCESSORY PROTEIN RV0574C-RELATED"/>
    <property type="match status" value="1"/>
</dbReference>
<dbReference type="SMART" id="SM00854">
    <property type="entry name" value="PGA_cap"/>
    <property type="match status" value="1"/>
</dbReference>
<protein>
    <submittedName>
        <fullName evidence="3">Poly-gamma-glutamic synthesis (Capsular polyglutamate biosynthesis)</fullName>
    </submittedName>
</protein>
<evidence type="ECO:0000313" key="4">
    <source>
        <dbReference type="Proteomes" id="UP000000822"/>
    </source>
</evidence>
<dbReference type="SUPFAM" id="SSF56300">
    <property type="entry name" value="Metallo-dependent phosphatases"/>
    <property type="match status" value="1"/>
</dbReference>
<reference evidence="3 4" key="2">
    <citation type="journal article" date="2002" name="Nucleic Acids Res.">
        <title>Genome sequence of Oceanobacillus iheyensis isolated from the Iheya Ridge and its unexpected adaptive capabilities to extreme environments.</title>
        <authorList>
            <person name="Takami H."/>
            <person name="Takaki Y."/>
            <person name="Uchiyama I."/>
        </authorList>
    </citation>
    <scope>NUCLEOTIDE SEQUENCE [LARGE SCALE GENOMIC DNA]</scope>
    <source>
        <strain evidence="4">DSM 14371 / CIP 107618 / JCM 11309 / KCTC 3954 / HTE831</strain>
    </source>
</reference>
<feature type="domain" description="Capsule synthesis protein CapA" evidence="2">
    <location>
        <begin position="5"/>
        <end position="255"/>
    </location>
</feature>
<proteinExistence type="inferred from homology"/>
<organism evidence="3 4">
    <name type="scientific">Oceanobacillus iheyensis (strain DSM 14371 / CIP 107618 / JCM 11309 / KCTC 3954 / HTE831)</name>
    <dbReference type="NCBI Taxonomy" id="221109"/>
    <lineage>
        <taxon>Bacteria</taxon>
        <taxon>Bacillati</taxon>
        <taxon>Bacillota</taxon>
        <taxon>Bacilli</taxon>
        <taxon>Bacillales</taxon>
        <taxon>Bacillaceae</taxon>
        <taxon>Oceanobacillus</taxon>
    </lineage>
</organism>
<keyword evidence="4" id="KW-1185">Reference proteome</keyword>
<dbReference type="OrthoDB" id="9810906at2"/>
<evidence type="ECO:0000259" key="2">
    <source>
        <dbReference type="SMART" id="SM00854"/>
    </source>
</evidence>
<dbReference type="Proteomes" id="UP000000822">
    <property type="component" value="Chromosome"/>
</dbReference>
<dbReference type="EMBL" id="BA000028">
    <property type="protein sequence ID" value="BAC14873.1"/>
    <property type="molecule type" value="Genomic_DNA"/>
</dbReference>
<evidence type="ECO:0000256" key="1">
    <source>
        <dbReference type="ARBA" id="ARBA00005662"/>
    </source>
</evidence>